<name>A0A4Y2EAX2_ARAVE</name>
<dbReference type="PANTHER" id="PTHR47326">
    <property type="entry name" value="TRANSPOSABLE ELEMENT TC3 TRANSPOSASE-LIKE PROTEIN"/>
    <property type="match status" value="1"/>
</dbReference>
<dbReference type="Gene3D" id="3.30.420.10">
    <property type="entry name" value="Ribonuclease H-like superfamily/Ribonuclease H"/>
    <property type="match status" value="1"/>
</dbReference>
<dbReference type="InterPro" id="IPR036397">
    <property type="entry name" value="RNaseH_sf"/>
</dbReference>
<dbReference type="PANTHER" id="PTHR47326:SF1">
    <property type="entry name" value="HTH PSQ-TYPE DOMAIN-CONTAINING PROTEIN"/>
    <property type="match status" value="1"/>
</dbReference>
<comment type="caution">
    <text evidence="1">The sequence shown here is derived from an EMBL/GenBank/DDBJ whole genome shotgun (WGS) entry which is preliminary data.</text>
</comment>
<protein>
    <submittedName>
        <fullName evidence="1">Uncharacterized protein</fullName>
    </submittedName>
</protein>
<dbReference type="Proteomes" id="UP000499080">
    <property type="component" value="Unassembled WGS sequence"/>
</dbReference>
<keyword evidence="2" id="KW-1185">Reference proteome</keyword>
<accession>A0A4Y2EAX2</accession>
<reference evidence="1 2" key="1">
    <citation type="journal article" date="2019" name="Sci. Rep.">
        <title>Orb-weaving spider Araneus ventricosus genome elucidates the spidroin gene catalogue.</title>
        <authorList>
            <person name="Kono N."/>
            <person name="Nakamura H."/>
            <person name="Ohtoshi R."/>
            <person name="Moran D.A.P."/>
            <person name="Shinohara A."/>
            <person name="Yoshida Y."/>
            <person name="Fujiwara M."/>
            <person name="Mori M."/>
            <person name="Tomita M."/>
            <person name="Arakawa K."/>
        </authorList>
    </citation>
    <scope>NUCLEOTIDE SEQUENCE [LARGE SCALE GENOMIC DNA]</scope>
</reference>
<dbReference type="OrthoDB" id="9971063at2759"/>
<dbReference type="AlphaFoldDB" id="A0A4Y2EAX2"/>
<dbReference type="GO" id="GO:0003676">
    <property type="term" value="F:nucleic acid binding"/>
    <property type="evidence" value="ECO:0007669"/>
    <property type="project" value="InterPro"/>
</dbReference>
<dbReference type="EMBL" id="BGPR01000553">
    <property type="protein sequence ID" value="GBM26071.1"/>
    <property type="molecule type" value="Genomic_DNA"/>
</dbReference>
<gene>
    <name evidence="1" type="ORF">AVEN_12835_1</name>
</gene>
<proteinExistence type="predicted"/>
<sequence length="151" mass="17392">MLEDRVRAGRPCLREARSPRVAAEMEALESELAAGTSSVRKAARRLGLPLSSVLNILHGILDLYPYRLQSYHELLPADFVQREAFARWAFSKIEQNLTWVFNILWTDEVHFSLQGDVNTHNCRIWTTSNPREYRQKPLHSPKVTVWCGFIG</sequence>
<organism evidence="1 2">
    <name type="scientific">Araneus ventricosus</name>
    <name type="common">Orbweaver spider</name>
    <name type="synonym">Epeira ventricosa</name>
    <dbReference type="NCBI Taxonomy" id="182803"/>
    <lineage>
        <taxon>Eukaryota</taxon>
        <taxon>Metazoa</taxon>
        <taxon>Ecdysozoa</taxon>
        <taxon>Arthropoda</taxon>
        <taxon>Chelicerata</taxon>
        <taxon>Arachnida</taxon>
        <taxon>Araneae</taxon>
        <taxon>Araneomorphae</taxon>
        <taxon>Entelegynae</taxon>
        <taxon>Araneoidea</taxon>
        <taxon>Araneidae</taxon>
        <taxon>Araneus</taxon>
    </lineage>
</organism>
<evidence type="ECO:0000313" key="2">
    <source>
        <dbReference type="Proteomes" id="UP000499080"/>
    </source>
</evidence>
<evidence type="ECO:0000313" key="1">
    <source>
        <dbReference type="EMBL" id="GBM26071.1"/>
    </source>
</evidence>